<evidence type="ECO:0000313" key="2">
    <source>
        <dbReference type="EMBL" id="MRN57270.1"/>
    </source>
</evidence>
<comment type="caution">
    <text evidence="2">The sequence shown here is derived from an EMBL/GenBank/DDBJ whole genome shotgun (WGS) entry which is preliminary data.</text>
</comment>
<dbReference type="SUPFAM" id="SSF55729">
    <property type="entry name" value="Acyl-CoA N-acyltransferases (Nat)"/>
    <property type="match status" value="1"/>
</dbReference>
<dbReference type="RefSeq" id="WP_154122755.1">
    <property type="nucleotide sequence ID" value="NZ_WJXB01000023.1"/>
</dbReference>
<dbReference type="GO" id="GO:0016747">
    <property type="term" value="F:acyltransferase activity, transferring groups other than amino-acyl groups"/>
    <property type="evidence" value="ECO:0007669"/>
    <property type="project" value="InterPro"/>
</dbReference>
<evidence type="ECO:0000313" key="3">
    <source>
        <dbReference type="Proteomes" id="UP000463051"/>
    </source>
</evidence>
<sequence length="184" mass="20834">MNKDDKLTIGNLTQADTLSVNQLFEASITDAFEKEGLGHFQDDIQQEIENKKRLVERALDPTTMDTYFLLAKINEVVVGTISYRPCGEDIRICTENELDDVGELGSLYVLPSYQSQGVGSSLIKGMLASLKKQGVDRFCLDSGYKRAQERWLRKFGEPYKTVEDYWGPGSIHMVWLCNTMSNTF</sequence>
<dbReference type="Gene3D" id="3.40.630.30">
    <property type="match status" value="1"/>
</dbReference>
<feature type="domain" description="N-acetyltransferase" evidence="1">
    <location>
        <begin position="7"/>
        <end position="178"/>
    </location>
</feature>
<dbReference type="Proteomes" id="UP000463051">
    <property type="component" value="Unassembled WGS sequence"/>
</dbReference>
<keyword evidence="3" id="KW-1185">Reference proteome</keyword>
<dbReference type="CDD" id="cd04301">
    <property type="entry name" value="NAT_SF"/>
    <property type="match status" value="1"/>
</dbReference>
<dbReference type="EMBL" id="WJXB01000023">
    <property type="protein sequence ID" value="MRN57270.1"/>
    <property type="molecule type" value="Genomic_DNA"/>
</dbReference>
<reference evidence="2 3" key="1">
    <citation type="submission" date="2019-11" db="EMBL/GenBank/DDBJ databases">
        <title>Paenibacillus monticola sp. nov., a novel PGPR strain isolated from mountain sample in China.</title>
        <authorList>
            <person name="Zhao Q."/>
            <person name="Li H.-P."/>
            <person name="Zhang J.-L."/>
        </authorList>
    </citation>
    <scope>NUCLEOTIDE SEQUENCE [LARGE SCALE GENOMIC DNA]</scope>
    <source>
        <strain evidence="2 3">LC-T2</strain>
    </source>
</reference>
<name>A0A7X2HC27_9BACL</name>
<gene>
    <name evidence="2" type="ORF">GJB61_30520</name>
</gene>
<dbReference type="AlphaFoldDB" id="A0A7X2HC27"/>
<proteinExistence type="predicted"/>
<organism evidence="2 3">
    <name type="scientific">Paenibacillus monticola</name>
    <dbReference type="NCBI Taxonomy" id="2666075"/>
    <lineage>
        <taxon>Bacteria</taxon>
        <taxon>Bacillati</taxon>
        <taxon>Bacillota</taxon>
        <taxon>Bacilli</taxon>
        <taxon>Bacillales</taxon>
        <taxon>Paenibacillaceae</taxon>
        <taxon>Paenibacillus</taxon>
    </lineage>
</organism>
<protein>
    <submittedName>
        <fullName evidence="2">GNAT family N-acetyltransferase</fullName>
    </submittedName>
</protein>
<keyword evidence="2" id="KW-0808">Transferase</keyword>
<dbReference type="InterPro" id="IPR016181">
    <property type="entry name" value="Acyl_CoA_acyltransferase"/>
</dbReference>
<dbReference type="PROSITE" id="PS51186">
    <property type="entry name" value="GNAT"/>
    <property type="match status" value="1"/>
</dbReference>
<dbReference type="Pfam" id="PF00583">
    <property type="entry name" value="Acetyltransf_1"/>
    <property type="match status" value="1"/>
</dbReference>
<evidence type="ECO:0000259" key="1">
    <source>
        <dbReference type="PROSITE" id="PS51186"/>
    </source>
</evidence>
<accession>A0A7X2HC27</accession>
<dbReference type="InterPro" id="IPR000182">
    <property type="entry name" value="GNAT_dom"/>
</dbReference>